<sequence>MAALRAWVALLEDVKLQADWPTLCFLGLGPASADLFLALTRILPELQVVLIDVEEVRWIGLAAKICCDAVQWSLDTPAFSFYRYRELFYSSQFVLGMLNMQGCYPPFVLNGMPSDRYYCEYLYSNYKGTVCGKLDENNFWNVNGQELYFPTIDAGCGEHICLCHGHSDTFVDSNLEHLCRKGEEPSFMGQWGQDRFLVENVFGTREGPGLYVDVGTSHPYHLSNTAFLDNCLGWRGVCLEPNPRLSNVIRGLRTCSVVEACAWANQTSMKFSNHMELATRTDKEELKPSRPGEMSDLHPSETFFEARCAPLHELLQEGLLQVLDAEELQAAASGHWKPRIDLLSVDAEGAELEIFKDFPFEAWDIRCIVVETSRRTSMAVDSLLLPLGFVKVAILGKDAVYLSHLQMTSFPSGGSLQLPEQIAWNAPGSEADTIEYRRFQRMFGLDADLDVDRGAFLGGCETKH</sequence>
<dbReference type="InterPro" id="IPR053202">
    <property type="entry name" value="EGF_Rcpt_Signaling_Reg"/>
</dbReference>
<dbReference type="Pfam" id="PF05050">
    <property type="entry name" value="Methyltransf_21"/>
    <property type="match status" value="1"/>
</dbReference>
<dbReference type="GO" id="GO:0031902">
    <property type="term" value="C:late endosome membrane"/>
    <property type="evidence" value="ECO:0007669"/>
    <property type="project" value="TreeGrafter"/>
</dbReference>
<dbReference type="OrthoDB" id="410712at2759"/>
<dbReference type="GO" id="GO:0005886">
    <property type="term" value="C:plasma membrane"/>
    <property type="evidence" value="ECO:0007669"/>
    <property type="project" value="TreeGrafter"/>
</dbReference>
<reference evidence="2" key="1">
    <citation type="submission" date="2021-02" db="EMBL/GenBank/DDBJ databases">
        <authorList>
            <person name="Dougan E. K."/>
            <person name="Rhodes N."/>
            <person name="Thang M."/>
            <person name="Chan C."/>
        </authorList>
    </citation>
    <scope>NUCLEOTIDE SEQUENCE</scope>
</reference>
<dbReference type="PANTHER" id="PTHR34009:SF2">
    <property type="entry name" value="PROTEIN STAR"/>
    <property type="match status" value="1"/>
</dbReference>
<feature type="domain" description="Methyltransferase FkbM" evidence="1">
    <location>
        <begin position="213"/>
        <end position="376"/>
    </location>
</feature>
<proteinExistence type="predicted"/>
<comment type="caution">
    <text evidence="2">The sequence shown here is derived from an EMBL/GenBank/DDBJ whole genome shotgun (WGS) entry which is preliminary data.</text>
</comment>
<gene>
    <name evidence="2" type="primary">HERC1</name>
    <name evidence="2" type="ORF">SNAT2548_LOCUS24430</name>
</gene>
<dbReference type="InterPro" id="IPR029063">
    <property type="entry name" value="SAM-dependent_MTases_sf"/>
</dbReference>
<protein>
    <submittedName>
        <fullName evidence="2">HERC1 protein</fullName>
    </submittedName>
</protein>
<dbReference type="GO" id="GO:0005789">
    <property type="term" value="C:endoplasmic reticulum membrane"/>
    <property type="evidence" value="ECO:0007669"/>
    <property type="project" value="TreeGrafter"/>
</dbReference>
<dbReference type="GO" id="GO:0006888">
    <property type="term" value="P:endoplasmic reticulum to Golgi vesicle-mediated transport"/>
    <property type="evidence" value="ECO:0007669"/>
    <property type="project" value="TreeGrafter"/>
</dbReference>
<dbReference type="InterPro" id="IPR006342">
    <property type="entry name" value="FkbM_mtfrase"/>
</dbReference>
<accession>A0A812RNL4</accession>
<dbReference type="AlphaFoldDB" id="A0A812RNL4"/>
<dbReference type="EMBL" id="CAJNDS010002357">
    <property type="protein sequence ID" value="CAE7447699.1"/>
    <property type="molecule type" value="Genomic_DNA"/>
</dbReference>
<evidence type="ECO:0000313" key="2">
    <source>
        <dbReference type="EMBL" id="CAE7447699.1"/>
    </source>
</evidence>
<organism evidence="2 3">
    <name type="scientific">Symbiodinium natans</name>
    <dbReference type="NCBI Taxonomy" id="878477"/>
    <lineage>
        <taxon>Eukaryota</taxon>
        <taxon>Sar</taxon>
        <taxon>Alveolata</taxon>
        <taxon>Dinophyceae</taxon>
        <taxon>Suessiales</taxon>
        <taxon>Symbiodiniaceae</taxon>
        <taxon>Symbiodinium</taxon>
    </lineage>
</organism>
<dbReference type="Gene3D" id="3.40.50.150">
    <property type="entry name" value="Vaccinia Virus protein VP39"/>
    <property type="match status" value="1"/>
</dbReference>
<dbReference type="GO" id="GO:0005794">
    <property type="term" value="C:Golgi apparatus"/>
    <property type="evidence" value="ECO:0007669"/>
    <property type="project" value="TreeGrafter"/>
</dbReference>
<dbReference type="PANTHER" id="PTHR34009">
    <property type="entry name" value="PROTEIN STAR"/>
    <property type="match status" value="1"/>
</dbReference>
<dbReference type="GO" id="GO:0016197">
    <property type="term" value="P:endosomal transport"/>
    <property type="evidence" value="ECO:0007669"/>
    <property type="project" value="TreeGrafter"/>
</dbReference>
<evidence type="ECO:0000313" key="3">
    <source>
        <dbReference type="Proteomes" id="UP000604046"/>
    </source>
</evidence>
<evidence type="ECO:0000259" key="1">
    <source>
        <dbReference type="Pfam" id="PF05050"/>
    </source>
</evidence>
<name>A0A812RNL4_9DINO</name>
<keyword evidence="3" id="KW-1185">Reference proteome</keyword>
<dbReference type="Proteomes" id="UP000604046">
    <property type="component" value="Unassembled WGS sequence"/>
</dbReference>
<dbReference type="SUPFAM" id="SSF53335">
    <property type="entry name" value="S-adenosyl-L-methionine-dependent methyltransferases"/>
    <property type="match status" value="1"/>
</dbReference>